<evidence type="ECO:0000259" key="6">
    <source>
        <dbReference type="Pfam" id="PF07980"/>
    </source>
</evidence>
<dbReference type="KEGG" id="emar:D1013_00755"/>
<feature type="domain" description="RagB/SusD" evidence="6">
    <location>
        <begin position="288"/>
        <end position="482"/>
    </location>
</feature>
<keyword evidence="5" id="KW-0998">Cell outer membrane</keyword>
<dbReference type="Gene3D" id="1.25.40.390">
    <property type="match status" value="1"/>
</dbReference>
<comment type="similarity">
    <text evidence="2">Belongs to the SusD family.</text>
</comment>
<dbReference type="OrthoDB" id="5694214at2"/>
<dbReference type="SUPFAM" id="SSF48452">
    <property type="entry name" value="TPR-like"/>
    <property type="match status" value="1"/>
</dbReference>
<keyword evidence="4" id="KW-0472">Membrane</keyword>
<dbReference type="Pfam" id="PF07980">
    <property type="entry name" value="SusD_RagB"/>
    <property type="match status" value="1"/>
</dbReference>
<dbReference type="Pfam" id="PF14322">
    <property type="entry name" value="SusD-like_3"/>
    <property type="match status" value="1"/>
</dbReference>
<evidence type="ECO:0000313" key="8">
    <source>
        <dbReference type="EMBL" id="AYN66012.1"/>
    </source>
</evidence>
<dbReference type="CDD" id="cd08977">
    <property type="entry name" value="SusD"/>
    <property type="match status" value="1"/>
</dbReference>
<dbReference type="AlphaFoldDB" id="A0A3G2L182"/>
<name>A0A3G2L182_9FLAO</name>
<evidence type="ECO:0000256" key="4">
    <source>
        <dbReference type="ARBA" id="ARBA00023136"/>
    </source>
</evidence>
<dbReference type="Proteomes" id="UP000276309">
    <property type="component" value="Chromosome"/>
</dbReference>
<protein>
    <submittedName>
        <fullName evidence="8">RagB/SusD family nutrient uptake outer membrane protein</fullName>
    </submittedName>
</protein>
<evidence type="ECO:0000259" key="7">
    <source>
        <dbReference type="Pfam" id="PF14322"/>
    </source>
</evidence>
<gene>
    <name evidence="8" type="ORF">D1013_00755</name>
</gene>
<dbReference type="InterPro" id="IPR033985">
    <property type="entry name" value="SusD-like_N"/>
</dbReference>
<evidence type="ECO:0000256" key="3">
    <source>
        <dbReference type="ARBA" id="ARBA00022729"/>
    </source>
</evidence>
<dbReference type="RefSeq" id="WP_121847065.1">
    <property type="nucleotide sequence ID" value="NZ_CP032050.1"/>
</dbReference>
<organism evidence="8 9">
    <name type="scientific">Euzebyella marina</name>
    <dbReference type="NCBI Taxonomy" id="1761453"/>
    <lineage>
        <taxon>Bacteria</taxon>
        <taxon>Pseudomonadati</taxon>
        <taxon>Bacteroidota</taxon>
        <taxon>Flavobacteriia</taxon>
        <taxon>Flavobacteriales</taxon>
        <taxon>Flavobacteriaceae</taxon>
        <taxon>Euzebyella</taxon>
    </lineage>
</organism>
<evidence type="ECO:0000256" key="5">
    <source>
        <dbReference type="ARBA" id="ARBA00023237"/>
    </source>
</evidence>
<dbReference type="InterPro" id="IPR011990">
    <property type="entry name" value="TPR-like_helical_dom_sf"/>
</dbReference>
<dbReference type="InterPro" id="IPR012944">
    <property type="entry name" value="SusD_RagB_dom"/>
</dbReference>
<feature type="domain" description="SusD-like N-terminal" evidence="7">
    <location>
        <begin position="65"/>
        <end position="221"/>
    </location>
</feature>
<reference evidence="8 9" key="1">
    <citation type="submission" date="2018-08" db="EMBL/GenBank/DDBJ databases">
        <title>The reduced genetic potential of extracellular carbohydrate catabolism in Euzebyella marina RN62, a Flavobacteriia bacterium isolated from the hadal water.</title>
        <authorList>
            <person name="Xue C."/>
        </authorList>
    </citation>
    <scope>NUCLEOTIDE SEQUENCE [LARGE SCALE GENOMIC DNA]</scope>
    <source>
        <strain evidence="8 9">RN62</strain>
    </source>
</reference>
<proteinExistence type="inferred from homology"/>
<comment type="subcellular location">
    <subcellularLocation>
        <location evidence="1">Cell outer membrane</location>
    </subcellularLocation>
</comment>
<dbReference type="GO" id="GO:0009279">
    <property type="term" value="C:cell outer membrane"/>
    <property type="evidence" value="ECO:0007669"/>
    <property type="project" value="UniProtKB-SubCell"/>
</dbReference>
<keyword evidence="3" id="KW-0732">Signal</keyword>
<keyword evidence="9" id="KW-1185">Reference proteome</keyword>
<evidence type="ECO:0000256" key="1">
    <source>
        <dbReference type="ARBA" id="ARBA00004442"/>
    </source>
</evidence>
<dbReference type="EMBL" id="CP032050">
    <property type="protein sequence ID" value="AYN66012.1"/>
    <property type="molecule type" value="Genomic_DNA"/>
</dbReference>
<sequence>MKNQYKYLVPFVVAICLVQSCDDEILETTPYGQYTSAEFWRNAEDAEAAANAMYQPLRWEDLYGHSENVFDNSSDDLFRAGDHGYETAMENFTFDASNNGFRYGWTAKYEMIARANAVLINVPNIEMDATLKNRILGEAHFIRAFAYWRFSVIYGSVPIVLEQNVIDNNFNIAKSSIEEVRSQVESDLLKAIDYLPESYSGDDIGRASQGTAYGLLAKLYLYEEDFAAAISAGEAIINGPYALAGNYRDNFEVASENNPEMLFAAQGLDGWADVPKTYDAPRPWGGWDFHNPVEDIVNEYETDDPRLGYSILRPGDMIERGGEFGTVEFTADLSQTGYSLTKYWSFNTDDGTINRDHNVPILRAADVYLIVAEAKIRQDGPGAGDSEINIVRNRVGLDPVSNAGMPELIHERRVELFGENQRHQDLMRWDKAGIVDIVSIYGEDRGQFDPPRTFEKPKHYYFPLPQSEIDKSEGILIQNEDY</sequence>
<dbReference type="PROSITE" id="PS51257">
    <property type="entry name" value="PROKAR_LIPOPROTEIN"/>
    <property type="match status" value="1"/>
</dbReference>
<evidence type="ECO:0000313" key="9">
    <source>
        <dbReference type="Proteomes" id="UP000276309"/>
    </source>
</evidence>
<accession>A0A3G2L182</accession>
<evidence type="ECO:0000256" key="2">
    <source>
        <dbReference type="ARBA" id="ARBA00006275"/>
    </source>
</evidence>